<dbReference type="KEGG" id="malk:MalAC0309_2181"/>
<dbReference type="AlphaFoldDB" id="A0A0U5BBA3"/>
<keyword evidence="2" id="KW-1133">Transmembrane helix</keyword>
<feature type="region of interest" description="Disordered" evidence="1">
    <location>
        <begin position="159"/>
        <end position="180"/>
    </location>
</feature>
<evidence type="ECO:0000256" key="2">
    <source>
        <dbReference type="SAM" id="Phobius"/>
    </source>
</evidence>
<feature type="transmembrane region" description="Helical" evidence="2">
    <location>
        <begin position="72"/>
        <end position="96"/>
    </location>
</feature>
<keyword evidence="2" id="KW-0472">Membrane</keyword>
<dbReference type="OrthoDB" id="3381462at2"/>
<dbReference type="InterPro" id="IPR025889">
    <property type="entry name" value="GSP17M-like_dom"/>
</dbReference>
<organism evidence="4 5">
    <name type="scientific">Microcella alkaliphila</name>
    <dbReference type="NCBI Taxonomy" id="279828"/>
    <lineage>
        <taxon>Bacteria</taxon>
        <taxon>Bacillati</taxon>
        <taxon>Actinomycetota</taxon>
        <taxon>Actinomycetes</taxon>
        <taxon>Micrococcales</taxon>
        <taxon>Microbacteriaceae</taxon>
        <taxon>Microcella</taxon>
    </lineage>
</organism>
<evidence type="ECO:0000313" key="5">
    <source>
        <dbReference type="Proteomes" id="UP000218965"/>
    </source>
</evidence>
<gene>
    <name evidence="4" type="ORF">MalAC0309_2181</name>
</gene>
<dbReference type="EMBL" id="AP017315">
    <property type="protein sequence ID" value="BAU33024.1"/>
    <property type="molecule type" value="Genomic_DNA"/>
</dbReference>
<accession>A0A0U5BBA3</accession>
<reference evidence="4 5" key="2">
    <citation type="submission" date="2016-01" db="EMBL/GenBank/DDBJ databases">
        <title>Microcella alkaliphila JAM AC0309 whole genome shotgun sequence.</title>
        <authorList>
            <person name="Kurata A."/>
            <person name="Hirose Y."/>
            <person name="Kishimoto N."/>
            <person name="Kobayashi T."/>
        </authorList>
    </citation>
    <scope>NUCLEOTIDE SEQUENCE [LARGE SCALE GENOMIC DNA]</scope>
    <source>
        <strain evidence="4 5">JAM AC0309</strain>
    </source>
</reference>
<dbReference type="Pfam" id="PF11181">
    <property type="entry name" value="YflT"/>
    <property type="match status" value="1"/>
</dbReference>
<name>A0A0U5BBA3_9MICO</name>
<keyword evidence="2" id="KW-0812">Transmembrane</keyword>
<dbReference type="RefSeq" id="WP_096422586.1">
    <property type="nucleotide sequence ID" value="NZ_AP017315.1"/>
</dbReference>
<dbReference type="Proteomes" id="UP000218965">
    <property type="component" value="Chromosome"/>
</dbReference>
<protein>
    <recommendedName>
        <fullName evidence="3">General stress protein 17M-like domain-containing protein</fullName>
    </recommendedName>
</protein>
<evidence type="ECO:0000313" key="4">
    <source>
        <dbReference type="EMBL" id="BAU33024.1"/>
    </source>
</evidence>
<proteinExistence type="predicted"/>
<sequence>MSNAPGLFRRAGAATQRVPRGDVLGTYDTYADAMQVVDRLSKADFDVKRLAIVGHDLTLVENVTGKLSYGRVAFGGAATGAWFGLFVGLLLVLFSPEPQFEFLAAAALIGAGFGLVLSVVQYALQRRRRDFTSTSRVLASRYDIIVEPGFITRAQQLLGGESARTGSDASPAADEAPPKR</sequence>
<evidence type="ECO:0000259" key="3">
    <source>
        <dbReference type="Pfam" id="PF11181"/>
    </source>
</evidence>
<evidence type="ECO:0000256" key="1">
    <source>
        <dbReference type="SAM" id="MobiDB-lite"/>
    </source>
</evidence>
<reference evidence="5" key="1">
    <citation type="submission" date="2015-12" db="EMBL/GenBank/DDBJ databases">
        <authorList>
            <person name="Shamseldin A."/>
            <person name="Moawad H."/>
            <person name="Abd El-Rahim W.M."/>
            <person name="Sadowsky M.J."/>
        </authorList>
    </citation>
    <scope>NUCLEOTIDE SEQUENCE [LARGE SCALE GENOMIC DNA]</scope>
    <source>
        <strain evidence="5">JAM AC0309</strain>
    </source>
</reference>
<feature type="transmembrane region" description="Helical" evidence="2">
    <location>
        <begin position="102"/>
        <end position="124"/>
    </location>
</feature>
<feature type="compositionally biased region" description="Low complexity" evidence="1">
    <location>
        <begin position="167"/>
        <end position="180"/>
    </location>
</feature>
<feature type="domain" description="General stress protein 17M-like" evidence="3">
    <location>
        <begin position="23"/>
        <end position="105"/>
    </location>
</feature>